<accession>A0A2N8U7A3</accession>
<dbReference type="Gene3D" id="3.60.130.30">
    <property type="match status" value="1"/>
</dbReference>
<dbReference type="Proteomes" id="UP000239563">
    <property type="component" value="Chromosome II"/>
</dbReference>
<protein>
    <submittedName>
        <fullName evidence="1">Uncharacterized protein</fullName>
    </submittedName>
</protein>
<evidence type="ECO:0000313" key="1">
    <source>
        <dbReference type="EMBL" id="SJX60947.1"/>
    </source>
</evidence>
<organism evidence="1 2">
    <name type="scientific">Sporisorium reilianum f. sp. reilianum</name>
    <dbReference type="NCBI Taxonomy" id="72559"/>
    <lineage>
        <taxon>Eukaryota</taxon>
        <taxon>Fungi</taxon>
        <taxon>Dikarya</taxon>
        <taxon>Basidiomycota</taxon>
        <taxon>Ustilaginomycotina</taxon>
        <taxon>Ustilaginomycetes</taxon>
        <taxon>Ustilaginales</taxon>
        <taxon>Ustilaginaceae</taxon>
        <taxon>Sporisorium</taxon>
    </lineage>
</organism>
<name>A0A2N8U7A3_9BASI</name>
<evidence type="ECO:0000313" key="2">
    <source>
        <dbReference type="Proteomes" id="UP000239563"/>
    </source>
</evidence>
<proteinExistence type="predicted"/>
<sequence length="236" mass="27212">MRISPTLVKHHRLANNSSSEGFKKFQDLKACIPAQQIRGSFKLGIMHSQGNSYLGFSHNTKGPNREKATELLNWAKQHSNKYLLTLKTLLPAEWRDDMESRKAPKEWLKGYFDRQAELVNAWWTTTTFFDRFAGTPHKDPDHQPSFLFNFGAPCYLVLHDYNIKIKLDHLNIAIFNTNTLEHSTQAVDAGEDTRWAFSTFFRKGIYQKKGPSQLGKDLLDCVLGLEQTSEMYKNLQ</sequence>
<dbReference type="AlphaFoldDB" id="A0A2N8U7A3"/>
<gene>
    <name evidence="1" type="ORF">SRS1_25073</name>
</gene>
<reference evidence="1 2" key="1">
    <citation type="submission" date="2017-02" db="EMBL/GenBank/DDBJ databases">
        <authorList>
            <person name="Peterson S.W."/>
        </authorList>
    </citation>
    <scope>NUCLEOTIDE SEQUENCE [LARGE SCALE GENOMIC DNA]</scope>
    <source>
        <strain evidence="1 2">SRS1_H2-8</strain>
    </source>
</reference>
<dbReference type="EMBL" id="LT795055">
    <property type="protein sequence ID" value="SJX60947.1"/>
    <property type="molecule type" value="Genomic_DNA"/>
</dbReference>